<dbReference type="PROSITE" id="PS50240">
    <property type="entry name" value="TRYPSIN_DOM"/>
    <property type="match status" value="3"/>
</dbReference>
<keyword evidence="1" id="KW-1015">Disulfide bond</keyword>
<dbReference type="PRINTS" id="PR00722">
    <property type="entry name" value="CHYMOTRYPSIN"/>
</dbReference>
<keyword evidence="5" id="KW-1185">Reference proteome</keyword>
<evidence type="ECO:0000313" key="5">
    <source>
        <dbReference type="Proteomes" id="UP001142055"/>
    </source>
</evidence>
<keyword evidence="2" id="KW-0378">Hydrolase</keyword>
<comment type="caution">
    <text evidence="4">The sequence shown here is derived from an EMBL/GenBank/DDBJ whole genome shotgun (WGS) entry which is preliminary data.</text>
</comment>
<organism evidence="4 5">
    <name type="scientific">Blomia tropicalis</name>
    <name type="common">Mite</name>
    <dbReference type="NCBI Taxonomy" id="40697"/>
    <lineage>
        <taxon>Eukaryota</taxon>
        <taxon>Metazoa</taxon>
        <taxon>Ecdysozoa</taxon>
        <taxon>Arthropoda</taxon>
        <taxon>Chelicerata</taxon>
        <taxon>Arachnida</taxon>
        <taxon>Acari</taxon>
        <taxon>Acariformes</taxon>
        <taxon>Sarcoptiformes</taxon>
        <taxon>Astigmata</taxon>
        <taxon>Glycyphagoidea</taxon>
        <taxon>Echimyopodidae</taxon>
        <taxon>Blomia</taxon>
    </lineage>
</organism>
<evidence type="ECO:0000259" key="3">
    <source>
        <dbReference type="PROSITE" id="PS50240"/>
    </source>
</evidence>
<proteinExistence type="predicted"/>
<dbReference type="SMART" id="SM00020">
    <property type="entry name" value="Tryp_SPc"/>
    <property type="match status" value="2"/>
</dbReference>
<dbReference type="GO" id="GO:0006508">
    <property type="term" value="P:proteolysis"/>
    <property type="evidence" value="ECO:0007669"/>
    <property type="project" value="UniProtKB-KW"/>
</dbReference>
<dbReference type="EMBL" id="JAPWDV010000001">
    <property type="protein sequence ID" value="KAJ6222276.1"/>
    <property type="molecule type" value="Genomic_DNA"/>
</dbReference>
<name>A0A9Q0RQ15_BLOTA</name>
<dbReference type="InterPro" id="IPR018114">
    <property type="entry name" value="TRYPSIN_HIS"/>
</dbReference>
<dbReference type="InterPro" id="IPR009003">
    <property type="entry name" value="Peptidase_S1_PA"/>
</dbReference>
<dbReference type="InterPro" id="IPR033116">
    <property type="entry name" value="TRYPSIN_SER"/>
</dbReference>
<evidence type="ECO:0000256" key="2">
    <source>
        <dbReference type="RuleBase" id="RU363034"/>
    </source>
</evidence>
<dbReference type="PROSITE" id="PS00135">
    <property type="entry name" value="TRYPSIN_SER"/>
    <property type="match status" value="2"/>
</dbReference>
<dbReference type="PROSITE" id="PS00134">
    <property type="entry name" value="TRYPSIN_HIS"/>
    <property type="match status" value="1"/>
</dbReference>
<accession>A0A9Q0RQ15</accession>
<dbReference type="SUPFAM" id="SSF50494">
    <property type="entry name" value="Trypsin-like serine proteases"/>
    <property type="match status" value="4"/>
</dbReference>
<feature type="domain" description="Peptidase S1" evidence="3">
    <location>
        <begin position="583"/>
        <end position="729"/>
    </location>
</feature>
<keyword evidence="2" id="KW-0645">Protease</keyword>
<feature type="domain" description="Peptidase S1" evidence="3">
    <location>
        <begin position="4"/>
        <end position="315"/>
    </location>
</feature>
<dbReference type="GO" id="GO:0004252">
    <property type="term" value="F:serine-type endopeptidase activity"/>
    <property type="evidence" value="ECO:0007669"/>
    <property type="project" value="InterPro"/>
</dbReference>
<gene>
    <name evidence="4" type="ORF">RDWZM_000821</name>
</gene>
<dbReference type="InterPro" id="IPR001314">
    <property type="entry name" value="Peptidase_S1A"/>
</dbReference>
<dbReference type="AlphaFoldDB" id="A0A9Q0RQ15"/>
<feature type="domain" description="Peptidase S1" evidence="3">
    <location>
        <begin position="337"/>
        <end position="576"/>
    </location>
</feature>
<evidence type="ECO:0000256" key="1">
    <source>
        <dbReference type="ARBA" id="ARBA00023157"/>
    </source>
</evidence>
<dbReference type="InterPro" id="IPR043504">
    <property type="entry name" value="Peptidase_S1_PA_chymotrypsin"/>
</dbReference>
<sequence>MSRIINGSVASNDEGEFMVSIFHLMGDNNFSSCGGVLISSRAVLTAAHCVYDYEKNEKHEFILLFYGTKFWFRSNYPLARVVNVEIVPDTMMVHGYSYNDLAVLTLENSIQPNNDIQYAVLNPNNFIGRFDVIAYGWGLTQFGGMNSENLLKIRMKLIYTNIKIRYGTKLWRRSNYRHNRVVNIEIEPNFMLDRNYSINDVAVLTLRNPIQPNNDIQYAVLNPNNFIGIHDVIAYGWGLTQFEGVTSEELLKIRMETLSNDKCYESVVEQTEMLDTTIEDLNVICAKALGRGVCFGDSGGPLTLPDGSLIGIIQCKELKHFVTCYDDNIRPGKMSRIINGEQAGDNEAKFMVAIIVKTSVNRTNFCGGTLISSRAVLTAAHCVYDYECNIIYTQIEIRYGTKFWRRSNYPYNRVVNIEIEPNVIEVNNYHYNDVAVLTLRNPIQPNNDIQYAVLNPKNFIGRYDVIAYGWGLTQLDGVKSEELLKIRMKTVSNYKCYQLVVNHTEMPDTSIIDLKVICAKALNKGVCLGDSGGPLTLPDGSLIGIITSHSSKCLEGDPSHFARIYSYLNFIQPAMQRAETFVGYNDIAVLTLKDSIQPNNDIQYAVLNPKNIIGRYDVVAYGWGATQFNGVQSEQLLKFRLKTINNYECYKSFFRYADKPDTSILDLKVICAKTLNKGVCSGDSGGPLTLPNGSLIGIISSYAPRCLIGDPSYFSRIYAYLNFIQTAMQRAETFVA</sequence>
<dbReference type="CDD" id="cd00190">
    <property type="entry name" value="Tryp_SPc"/>
    <property type="match status" value="1"/>
</dbReference>
<dbReference type="InterPro" id="IPR051333">
    <property type="entry name" value="CLIP_Serine_Protease"/>
</dbReference>
<evidence type="ECO:0000313" key="4">
    <source>
        <dbReference type="EMBL" id="KAJ6222276.1"/>
    </source>
</evidence>
<dbReference type="PANTHER" id="PTHR24260">
    <property type="match status" value="1"/>
</dbReference>
<dbReference type="PANTHER" id="PTHR24260:SF136">
    <property type="entry name" value="GH08193P-RELATED"/>
    <property type="match status" value="1"/>
</dbReference>
<dbReference type="Pfam" id="PF00089">
    <property type="entry name" value="Trypsin"/>
    <property type="match status" value="4"/>
</dbReference>
<dbReference type="Proteomes" id="UP001142055">
    <property type="component" value="Chromosome 1"/>
</dbReference>
<protein>
    <recommendedName>
        <fullName evidence="3">Peptidase S1 domain-containing protein</fullName>
    </recommendedName>
</protein>
<reference evidence="4" key="1">
    <citation type="submission" date="2022-12" db="EMBL/GenBank/DDBJ databases">
        <title>Genome assemblies of Blomia tropicalis.</title>
        <authorList>
            <person name="Cui Y."/>
        </authorList>
    </citation>
    <scope>NUCLEOTIDE SEQUENCE</scope>
    <source>
        <tissue evidence="4">Adult mites</tissue>
    </source>
</reference>
<dbReference type="InterPro" id="IPR001254">
    <property type="entry name" value="Trypsin_dom"/>
</dbReference>
<dbReference type="Gene3D" id="2.40.10.10">
    <property type="entry name" value="Trypsin-like serine proteases"/>
    <property type="match status" value="4"/>
</dbReference>
<keyword evidence="2" id="KW-0720">Serine protease</keyword>